<dbReference type="Proteomes" id="UP000515152">
    <property type="component" value="Unplaced"/>
</dbReference>
<feature type="coiled-coil region" evidence="1">
    <location>
        <begin position="78"/>
        <end position="168"/>
    </location>
</feature>
<keyword evidence="2" id="KW-1185">Reference proteome</keyword>
<name>A0A8M1K8F9_CLUHA</name>
<dbReference type="OrthoDB" id="10064762at2759"/>
<reference evidence="3 4" key="1">
    <citation type="submission" date="2025-04" db="UniProtKB">
        <authorList>
            <consortium name="RefSeq"/>
        </authorList>
    </citation>
    <scope>IDENTIFICATION</scope>
</reference>
<keyword evidence="1" id="KW-0175">Coiled coil</keyword>
<accession>A0A8M1K8F9</accession>
<gene>
    <name evidence="3 4" type="primary">ccdc127a</name>
</gene>
<protein>
    <submittedName>
        <fullName evidence="3 4">Coiled-coil domain-containing protein 127a</fullName>
    </submittedName>
</protein>
<evidence type="ECO:0000313" key="2">
    <source>
        <dbReference type="Proteomes" id="UP000515152"/>
    </source>
</evidence>
<dbReference type="AlphaFoldDB" id="A0A8M1K8F9"/>
<dbReference type="PANTHER" id="PTHR31958:SF2">
    <property type="entry name" value="COILED-COIL DOMAIN-CONTAINING PROTEIN 127"/>
    <property type="match status" value="1"/>
</dbReference>
<dbReference type="RefSeq" id="XP_042560320.1">
    <property type="nucleotide sequence ID" value="XM_042704386.1"/>
</dbReference>
<dbReference type="RefSeq" id="XP_042560321.1">
    <property type="nucleotide sequence ID" value="XM_042704387.1"/>
</dbReference>
<evidence type="ECO:0000313" key="4">
    <source>
        <dbReference type="RefSeq" id="XP_042560321.1"/>
    </source>
</evidence>
<dbReference type="PANTHER" id="PTHR31958">
    <property type="entry name" value="COILED-COIL DOMAIN-CONTAINING PROTEIN 127"/>
    <property type="match status" value="1"/>
</dbReference>
<dbReference type="KEGG" id="char:122129472"/>
<dbReference type="GeneTree" id="ENSGT00390000008818"/>
<organism evidence="2 4">
    <name type="scientific">Clupea harengus</name>
    <name type="common">Atlantic herring</name>
    <dbReference type="NCBI Taxonomy" id="7950"/>
    <lineage>
        <taxon>Eukaryota</taxon>
        <taxon>Metazoa</taxon>
        <taxon>Chordata</taxon>
        <taxon>Craniata</taxon>
        <taxon>Vertebrata</taxon>
        <taxon>Euteleostomi</taxon>
        <taxon>Actinopterygii</taxon>
        <taxon>Neopterygii</taxon>
        <taxon>Teleostei</taxon>
        <taxon>Clupei</taxon>
        <taxon>Clupeiformes</taxon>
        <taxon>Clupeoidei</taxon>
        <taxon>Clupeidae</taxon>
        <taxon>Clupea</taxon>
    </lineage>
</organism>
<evidence type="ECO:0000256" key="1">
    <source>
        <dbReference type="SAM" id="Coils"/>
    </source>
</evidence>
<sequence length="271" mass="31616">MNNLNDPPRWNIAPEPQGGAADGGKWNYALLVPMLGLAAFRWIWTRDSQKEIYDVKTRHDRDVASVTHDLELKYRDALRETQRSAAGLELALEKERHRVQGYRQALTSQSQQLMDERRQLESQRQALEQEKTRQLESGAAAELLRQALAREEETSQRAQAAVRDLEEQLVERQGAFCSLLLPRDRRYEMEKNLLLRAARQPELQELEGLEGDLRDIFKNDRYCADVLNMNKRKNGSLMWLYLRYWELQVTLQKHQRAERALKGEPVTPPPK</sequence>
<dbReference type="InterPro" id="IPR034607">
    <property type="entry name" value="CCDC127"/>
</dbReference>
<dbReference type="CTD" id="751722"/>
<proteinExistence type="predicted"/>
<evidence type="ECO:0000313" key="3">
    <source>
        <dbReference type="RefSeq" id="XP_042560320.1"/>
    </source>
</evidence>
<dbReference type="GeneID" id="122129472"/>